<organism evidence="2 3">
    <name type="scientific">Muricoccus pecuniae</name>
    <dbReference type="NCBI Taxonomy" id="693023"/>
    <lineage>
        <taxon>Bacteria</taxon>
        <taxon>Pseudomonadati</taxon>
        <taxon>Pseudomonadota</taxon>
        <taxon>Alphaproteobacteria</taxon>
        <taxon>Acetobacterales</taxon>
        <taxon>Roseomonadaceae</taxon>
        <taxon>Muricoccus</taxon>
    </lineage>
</organism>
<evidence type="ECO:0000313" key="3">
    <source>
        <dbReference type="Proteomes" id="UP000580654"/>
    </source>
</evidence>
<feature type="compositionally biased region" description="Polar residues" evidence="1">
    <location>
        <begin position="30"/>
        <end position="44"/>
    </location>
</feature>
<feature type="compositionally biased region" description="Low complexity" evidence="1">
    <location>
        <begin position="47"/>
        <end position="68"/>
    </location>
</feature>
<comment type="caution">
    <text evidence="2">The sequence shown here is derived from an EMBL/GenBank/DDBJ whole genome shotgun (WGS) entry which is preliminary data.</text>
</comment>
<dbReference type="Proteomes" id="UP000580654">
    <property type="component" value="Unassembled WGS sequence"/>
</dbReference>
<feature type="compositionally biased region" description="Polar residues" evidence="1">
    <location>
        <begin position="1"/>
        <end position="12"/>
    </location>
</feature>
<keyword evidence="3" id="KW-1185">Reference proteome</keyword>
<dbReference type="AlphaFoldDB" id="A0A840YMQ0"/>
<protein>
    <submittedName>
        <fullName evidence="2">Uncharacterized protein</fullName>
    </submittedName>
</protein>
<reference evidence="2 3" key="1">
    <citation type="submission" date="2020-08" db="EMBL/GenBank/DDBJ databases">
        <title>Genomic Encyclopedia of Type Strains, Phase IV (KMG-IV): sequencing the most valuable type-strain genomes for metagenomic binning, comparative biology and taxonomic classification.</title>
        <authorList>
            <person name="Goeker M."/>
        </authorList>
    </citation>
    <scope>NUCLEOTIDE SEQUENCE [LARGE SCALE GENOMIC DNA]</scope>
    <source>
        <strain evidence="2 3">DSM 25622</strain>
    </source>
</reference>
<dbReference type="EMBL" id="JACIJD010000027">
    <property type="protein sequence ID" value="MBB5696004.1"/>
    <property type="molecule type" value="Genomic_DNA"/>
</dbReference>
<evidence type="ECO:0000256" key="1">
    <source>
        <dbReference type="SAM" id="MobiDB-lite"/>
    </source>
</evidence>
<accession>A0A840YMQ0</accession>
<name>A0A840YMQ0_9PROT</name>
<proteinExistence type="predicted"/>
<dbReference type="RefSeq" id="WP_184521135.1">
    <property type="nucleotide sequence ID" value="NZ_JACIJD010000027.1"/>
</dbReference>
<feature type="region of interest" description="Disordered" evidence="1">
    <location>
        <begin position="1"/>
        <end position="74"/>
    </location>
</feature>
<sequence>MSDTKGSNQSHDTAPRRAEESALAGARSSKLGQGQASAATQYWQSVAAAGRAAKPAAAAPTEAATPGRQRGARA</sequence>
<gene>
    <name evidence="2" type="ORF">FHS87_004072</name>
</gene>
<evidence type="ECO:0000313" key="2">
    <source>
        <dbReference type="EMBL" id="MBB5696004.1"/>
    </source>
</evidence>